<keyword evidence="3" id="KW-1185">Reference proteome</keyword>
<feature type="domain" description="DUF397" evidence="1">
    <location>
        <begin position="8"/>
        <end position="58"/>
    </location>
</feature>
<name>A0ABS0C8A6_9NOCA</name>
<dbReference type="Pfam" id="PF04149">
    <property type="entry name" value="DUF397"/>
    <property type="match status" value="1"/>
</dbReference>
<sequence>MTADLSEANWFKSSHSATHSDCVEVAFLDDGHVGVRDSKAPAGPMLVFQPDVWDAFAASFVAGDTLLQ</sequence>
<organism evidence="2 3">
    <name type="scientific">Nocardia abscessus</name>
    <dbReference type="NCBI Taxonomy" id="120957"/>
    <lineage>
        <taxon>Bacteria</taxon>
        <taxon>Bacillati</taxon>
        <taxon>Actinomycetota</taxon>
        <taxon>Actinomycetes</taxon>
        <taxon>Mycobacteriales</taxon>
        <taxon>Nocardiaceae</taxon>
        <taxon>Nocardia</taxon>
    </lineage>
</organism>
<dbReference type="RefSeq" id="WP_195031956.1">
    <property type="nucleotide sequence ID" value="NZ_JADLRE010000003.1"/>
</dbReference>
<gene>
    <name evidence="2" type="ORF">IU470_05885</name>
</gene>
<protein>
    <submittedName>
        <fullName evidence="2">DUF397 domain-containing protein</fullName>
    </submittedName>
</protein>
<comment type="caution">
    <text evidence="2">The sequence shown here is derived from an EMBL/GenBank/DDBJ whole genome shotgun (WGS) entry which is preliminary data.</text>
</comment>
<evidence type="ECO:0000259" key="1">
    <source>
        <dbReference type="Pfam" id="PF04149"/>
    </source>
</evidence>
<dbReference type="EMBL" id="JADLRE010000003">
    <property type="protein sequence ID" value="MBF6224638.1"/>
    <property type="molecule type" value="Genomic_DNA"/>
</dbReference>
<evidence type="ECO:0000313" key="3">
    <source>
        <dbReference type="Proteomes" id="UP000807309"/>
    </source>
</evidence>
<proteinExistence type="predicted"/>
<evidence type="ECO:0000313" key="2">
    <source>
        <dbReference type="EMBL" id="MBF6224638.1"/>
    </source>
</evidence>
<accession>A0ABS0C8A6</accession>
<reference evidence="2 3" key="1">
    <citation type="submission" date="2020-10" db="EMBL/GenBank/DDBJ databases">
        <title>Identification of Nocardia species via Next-generation sequencing and recognition of intraspecies genetic diversity.</title>
        <authorList>
            <person name="Li P."/>
            <person name="Li P."/>
            <person name="Lu B."/>
        </authorList>
    </citation>
    <scope>NUCLEOTIDE SEQUENCE [LARGE SCALE GENOMIC DNA]</scope>
    <source>
        <strain evidence="2 3">N-11</strain>
    </source>
</reference>
<dbReference type="InterPro" id="IPR007278">
    <property type="entry name" value="DUF397"/>
</dbReference>
<dbReference type="Proteomes" id="UP000807309">
    <property type="component" value="Unassembled WGS sequence"/>
</dbReference>